<dbReference type="EMBL" id="DYDO01000007">
    <property type="protein sequence ID" value="DBA20654.1"/>
    <property type="molecule type" value="Genomic_DNA"/>
</dbReference>
<reference evidence="2" key="1">
    <citation type="thesis" date="2020" institute="ProQuest LLC" country="789 East Eisenhower Parkway, Ann Arbor, MI, USA">
        <title>Comparative Genomics and Chromosome Evolution.</title>
        <authorList>
            <person name="Mudd A.B."/>
        </authorList>
    </citation>
    <scope>NUCLEOTIDE SEQUENCE</scope>
    <source>
        <strain evidence="2">1538</strain>
        <tissue evidence="2">Blood</tissue>
    </source>
</reference>
<evidence type="ECO:0000313" key="3">
    <source>
        <dbReference type="Proteomes" id="UP001181693"/>
    </source>
</evidence>
<accession>A0AAV2ZQL2</accession>
<protein>
    <submittedName>
        <fullName evidence="2">Uncharacterized protein</fullName>
    </submittedName>
</protein>
<evidence type="ECO:0000313" key="2">
    <source>
        <dbReference type="EMBL" id="DBA20654.1"/>
    </source>
</evidence>
<dbReference type="Proteomes" id="UP001181693">
    <property type="component" value="Unassembled WGS sequence"/>
</dbReference>
<feature type="region of interest" description="Disordered" evidence="1">
    <location>
        <begin position="1"/>
        <end position="27"/>
    </location>
</feature>
<gene>
    <name evidence="2" type="ORF">GDO54_017414</name>
</gene>
<evidence type="ECO:0000256" key="1">
    <source>
        <dbReference type="SAM" id="MobiDB-lite"/>
    </source>
</evidence>
<dbReference type="AlphaFoldDB" id="A0AAV2ZQL2"/>
<comment type="caution">
    <text evidence="2">The sequence shown here is derived from an EMBL/GenBank/DDBJ whole genome shotgun (WGS) entry which is preliminary data.</text>
</comment>
<name>A0AAV2ZQL2_PYXAD</name>
<sequence>MSPLKSSVWGDNRPVPESSNFPPKKRHNFSMEPLAALCGQVRGKKKIEAYSENVCPSVSKYCSGSCPAQDIIVFLPGQFINLFHTARSIISFPLSI</sequence>
<organism evidence="2 3">
    <name type="scientific">Pyxicephalus adspersus</name>
    <name type="common">African bullfrog</name>
    <dbReference type="NCBI Taxonomy" id="30357"/>
    <lineage>
        <taxon>Eukaryota</taxon>
        <taxon>Metazoa</taxon>
        <taxon>Chordata</taxon>
        <taxon>Craniata</taxon>
        <taxon>Vertebrata</taxon>
        <taxon>Euteleostomi</taxon>
        <taxon>Amphibia</taxon>
        <taxon>Batrachia</taxon>
        <taxon>Anura</taxon>
        <taxon>Neobatrachia</taxon>
        <taxon>Ranoidea</taxon>
        <taxon>Pyxicephalidae</taxon>
        <taxon>Pyxicephalinae</taxon>
        <taxon>Pyxicephalus</taxon>
    </lineage>
</organism>
<keyword evidence="3" id="KW-1185">Reference proteome</keyword>
<proteinExistence type="predicted"/>